<dbReference type="Proteomes" id="UP001057402">
    <property type="component" value="Chromosome 6"/>
</dbReference>
<proteinExistence type="predicted"/>
<protein>
    <submittedName>
        <fullName evidence="1">Uncharacterized protein</fullName>
    </submittedName>
</protein>
<reference evidence="2" key="1">
    <citation type="journal article" date="2023" name="Front. Plant Sci.">
        <title>Chromosomal-level genome assembly of Melastoma candidum provides insights into trichome evolution.</title>
        <authorList>
            <person name="Zhong Y."/>
            <person name="Wu W."/>
            <person name="Sun C."/>
            <person name="Zou P."/>
            <person name="Liu Y."/>
            <person name="Dai S."/>
            <person name="Zhou R."/>
        </authorList>
    </citation>
    <scope>NUCLEOTIDE SEQUENCE [LARGE SCALE GENOMIC DNA]</scope>
</reference>
<name>A0ACB9QHW9_9MYRT</name>
<sequence>MVEQAGQLGTGTLPPLYENDAAAAAAAVVIPRLDSVILDGGITGSIGTLKGASPIGSYSGSSFQSPSMDTMYIQYLRESDYAMAQFGAFSDQTGATIIWRTLS</sequence>
<organism evidence="1 2">
    <name type="scientific">Melastoma candidum</name>
    <dbReference type="NCBI Taxonomy" id="119954"/>
    <lineage>
        <taxon>Eukaryota</taxon>
        <taxon>Viridiplantae</taxon>
        <taxon>Streptophyta</taxon>
        <taxon>Embryophyta</taxon>
        <taxon>Tracheophyta</taxon>
        <taxon>Spermatophyta</taxon>
        <taxon>Magnoliopsida</taxon>
        <taxon>eudicotyledons</taxon>
        <taxon>Gunneridae</taxon>
        <taxon>Pentapetalae</taxon>
        <taxon>rosids</taxon>
        <taxon>malvids</taxon>
        <taxon>Myrtales</taxon>
        <taxon>Melastomataceae</taxon>
        <taxon>Melastomatoideae</taxon>
        <taxon>Melastomateae</taxon>
        <taxon>Melastoma</taxon>
    </lineage>
</organism>
<gene>
    <name evidence="1" type="ORF">MLD38_021985</name>
</gene>
<accession>A0ACB9QHW9</accession>
<evidence type="ECO:0000313" key="1">
    <source>
        <dbReference type="EMBL" id="KAI4366061.1"/>
    </source>
</evidence>
<dbReference type="EMBL" id="CM042885">
    <property type="protein sequence ID" value="KAI4366061.1"/>
    <property type="molecule type" value="Genomic_DNA"/>
</dbReference>
<evidence type="ECO:0000313" key="2">
    <source>
        <dbReference type="Proteomes" id="UP001057402"/>
    </source>
</evidence>
<keyword evidence="2" id="KW-1185">Reference proteome</keyword>
<comment type="caution">
    <text evidence="1">The sequence shown here is derived from an EMBL/GenBank/DDBJ whole genome shotgun (WGS) entry which is preliminary data.</text>
</comment>